<feature type="DNA-binding region" description="H-T-H motif" evidence="2">
    <location>
        <begin position="38"/>
        <end position="57"/>
    </location>
</feature>
<evidence type="ECO:0000256" key="2">
    <source>
        <dbReference type="PROSITE-ProRule" id="PRU00335"/>
    </source>
</evidence>
<sequence length="210" mass="24076">MTTNRTRRTQAERLASTRRILVEAAIAEIGEVGYANATGTLICSRAGLTRGALNHHFRDRMDLMVAVCEYVYASFAATLRVEASVDMPLPERLERVVRAAWSQLEAGNNRALVEIIVATRHDPALLERLRPFVQRMDHHSLAEWLQLFSDLAVPRRLLEGLRDQCYSSLYGMCLMTSFEWTKEYENYQLRLFVEMALARLSAAQQKRRKS</sequence>
<dbReference type="Gene3D" id="1.10.357.10">
    <property type="entry name" value="Tetracycline Repressor, domain 2"/>
    <property type="match status" value="1"/>
</dbReference>
<dbReference type="Proteomes" id="UP000566324">
    <property type="component" value="Unassembled WGS sequence"/>
</dbReference>
<dbReference type="AlphaFoldDB" id="A0A7W7B3C8"/>
<dbReference type="PANTHER" id="PTHR30055:SF226">
    <property type="entry name" value="HTH-TYPE TRANSCRIPTIONAL REGULATOR PKSA"/>
    <property type="match status" value="1"/>
</dbReference>
<name>A0A7W7B3C8_9SPHN</name>
<dbReference type="EMBL" id="JACHNZ010000038">
    <property type="protein sequence ID" value="MBB4633253.1"/>
    <property type="molecule type" value="Genomic_DNA"/>
</dbReference>
<evidence type="ECO:0000256" key="1">
    <source>
        <dbReference type="ARBA" id="ARBA00023125"/>
    </source>
</evidence>
<accession>A0A7W7B3C8</accession>
<keyword evidence="5" id="KW-1185">Reference proteome</keyword>
<reference evidence="4 5" key="1">
    <citation type="submission" date="2020-08" db="EMBL/GenBank/DDBJ databases">
        <title>Genomic Encyclopedia of Type Strains, Phase IV (KMG-IV): sequencing the most valuable type-strain genomes for metagenomic binning, comparative biology and taxonomic classification.</title>
        <authorList>
            <person name="Goeker M."/>
        </authorList>
    </citation>
    <scope>NUCLEOTIDE SEQUENCE [LARGE SCALE GENOMIC DNA]</scope>
    <source>
        <strain evidence="4 5">DSM 17328</strain>
    </source>
</reference>
<dbReference type="PRINTS" id="PR00455">
    <property type="entry name" value="HTHTETR"/>
</dbReference>
<keyword evidence="1 2" id="KW-0238">DNA-binding</keyword>
<comment type="caution">
    <text evidence="4">The sequence shown here is derived from an EMBL/GenBank/DDBJ whole genome shotgun (WGS) entry which is preliminary data.</text>
</comment>
<dbReference type="PROSITE" id="PS50977">
    <property type="entry name" value="HTH_TETR_2"/>
    <property type="match status" value="1"/>
</dbReference>
<organism evidence="4 5">
    <name type="scientific">Sphingosinicella soli</name>
    <dbReference type="NCBI Taxonomy" id="333708"/>
    <lineage>
        <taxon>Bacteria</taxon>
        <taxon>Pseudomonadati</taxon>
        <taxon>Pseudomonadota</taxon>
        <taxon>Alphaproteobacteria</taxon>
        <taxon>Sphingomonadales</taxon>
        <taxon>Sphingosinicellaceae</taxon>
        <taxon>Sphingosinicella</taxon>
    </lineage>
</organism>
<dbReference type="GO" id="GO:0003700">
    <property type="term" value="F:DNA-binding transcription factor activity"/>
    <property type="evidence" value="ECO:0007669"/>
    <property type="project" value="TreeGrafter"/>
</dbReference>
<dbReference type="Pfam" id="PF00440">
    <property type="entry name" value="TetR_N"/>
    <property type="match status" value="1"/>
</dbReference>
<dbReference type="InterPro" id="IPR001647">
    <property type="entry name" value="HTH_TetR"/>
</dbReference>
<protein>
    <submittedName>
        <fullName evidence="4">AcrR family transcriptional regulator</fullName>
    </submittedName>
</protein>
<dbReference type="RefSeq" id="WP_184070694.1">
    <property type="nucleotide sequence ID" value="NZ_JACHNZ010000038.1"/>
</dbReference>
<evidence type="ECO:0000313" key="5">
    <source>
        <dbReference type="Proteomes" id="UP000566324"/>
    </source>
</evidence>
<feature type="domain" description="HTH tetR-type" evidence="3">
    <location>
        <begin position="15"/>
        <end position="75"/>
    </location>
</feature>
<dbReference type="SUPFAM" id="SSF46689">
    <property type="entry name" value="Homeodomain-like"/>
    <property type="match status" value="1"/>
</dbReference>
<dbReference type="InterPro" id="IPR009057">
    <property type="entry name" value="Homeodomain-like_sf"/>
</dbReference>
<dbReference type="InterPro" id="IPR050109">
    <property type="entry name" value="HTH-type_TetR-like_transc_reg"/>
</dbReference>
<evidence type="ECO:0000313" key="4">
    <source>
        <dbReference type="EMBL" id="MBB4633253.1"/>
    </source>
</evidence>
<dbReference type="GO" id="GO:0000976">
    <property type="term" value="F:transcription cis-regulatory region binding"/>
    <property type="evidence" value="ECO:0007669"/>
    <property type="project" value="TreeGrafter"/>
</dbReference>
<gene>
    <name evidence="4" type="ORF">GGQ98_002885</name>
</gene>
<evidence type="ECO:0000259" key="3">
    <source>
        <dbReference type="PROSITE" id="PS50977"/>
    </source>
</evidence>
<proteinExistence type="predicted"/>
<dbReference type="PANTHER" id="PTHR30055">
    <property type="entry name" value="HTH-TYPE TRANSCRIPTIONAL REGULATOR RUTR"/>
    <property type="match status" value="1"/>
</dbReference>